<evidence type="ECO:0000256" key="1">
    <source>
        <dbReference type="ARBA" id="ARBA00009054"/>
    </source>
</evidence>
<comment type="subcellular location">
    <subcellularLocation>
        <location evidence="3">Cytoplasm</location>
    </subcellularLocation>
</comment>
<dbReference type="Pfam" id="PF01025">
    <property type="entry name" value="GrpE"/>
    <property type="match status" value="1"/>
</dbReference>
<dbReference type="CDD" id="cd00446">
    <property type="entry name" value="GrpE"/>
    <property type="match status" value="1"/>
</dbReference>
<dbReference type="GO" id="GO:0000774">
    <property type="term" value="F:adenyl-nucleotide exchange factor activity"/>
    <property type="evidence" value="ECO:0007669"/>
    <property type="project" value="InterPro"/>
</dbReference>
<keyword evidence="2 3" id="KW-0143">Chaperone</keyword>
<dbReference type="Gene3D" id="2.30.22.10">
    <property type="entry name" value="Head domain of nucleotide exchange factor GrpE"/>
    <property type="match status" value="1"/>
</dbReference>
<dbReference type="PRINTS" id="PR00773">
    <property type="entry name" value="GRPEPROTEIN"/>
</dbReference>
<evidence type="ECO:0000256" key="4">
    <source>
        <dbReference type="RuleBase" id="RU000639"/>
    </source>
</evidence>
<dbReference type="HAMAP" id="MF_01151">
    <property type="entry name" value="GrpE"/>
    <property type="match status" value="1"/>
</dbReference>
<comment type="caution">
    <text evidence="6">The sequence shown here is derived from an EMBL/GenBank/DDBJ whole genome shotgun (WGS) entry which is preliminary data.</text>
</comment>
<evidence type="ECO:0000256" key="3">
    <source>
        <dbReference type="HAMAP-Rule" id="MF_01151"/>
    </source>
</evidence>
<dbReference type="GO" id="GO:0051082">
    <property type="term" value="F:unfolded protein binding"/>
    <property type="evidence" value="ECO:0007669"/>
    <property type="project" value="TreeGrafter"/>
</dbReference>
<keyword evidence="3" id="KW-0963">Cytoplasm</keyword>
<name>A0A1G2IMS7_9BACT</name>
<dbReference type="PROSITE" id="PS01071">
    <property type="entry name" value="GRPE"/>
    <property type="match status" value="1"/>
</dbReference>
<evidence type="ECO:0000313" key="7">
    <source>
        <dbReference type="Proteomes" id="UP000178632"/>
    </source>
</evidence>
<dbReference type="SUPFAM" id="SSF51064">
    <property type="entry name" value="Head domain of nucleotide exchange factor GrpE"/>
    <property type="match status" value="1"/>
</dbReference>
<dbReference type="EMBL" id="MHPE01000039">
    <property type="protein sequence ID" value="OGZ76219.1"/>
    <property type="molecule type" value="Genomic_DNA"/>
</dbReference>
<comment type="subunit">
    <text evidence="3">Homodimer.</text>
</comment>
<dbReference type="SUPFAM" id="SSF58014">
    <property type="entry name" value="Coiled-coil domain of nucleotide exchange factor GrpE"/>
    <property type="match status" value="1"/>
</dbReference>
<dbReference type="GO" id="GO:0006457">
    <property type="term" value="P:protein folding"/>
    <property type="evidence" value="ECO:0007669"/>
    <property type="project" value="InterPro"/>
</dbReference>
<dbReference type="PANTHER" id="PTHR21237">
    <property type="entry name" value="GRPE PROTEIN"/>
    <property type="match status" value="1"/>
</dbReference>
<dbReference type="GO" id="GO:0005737">
    <property type="term" value="C:cytoplasm"/>
    <property type="evidence" value="ECO:0007669"/>
    <property type="project" value="UniProtKB-SubCell"/>
</dbReference>
<comment type="function">
    <text evidence="3 4">Participates actively in the response to hyperosmotic and heat shock by preventing the aggregation of stress-denatured proteins, in association with DnaK and GrpE. It is the nucleotide exchange factor for DnaK and may function as a thermosensor. Unfolded proteins bind initially to DnaJ; upon interaction with the DnaJ-bound protein, DnaK hydrolyzes its bound ATP, resulting in the formation of a stable complex. GrpE releases ADP from DnaK; ATP binding to DnaK triggers the release of the substrate protein, thus completing the reaction cycle. Several rounds of ATP-dependent interactions between DnaJ, DnaK and GrpE are required for fully efficient folding.</text>
</comment>
<evidence type="ECO:0000256" key="2">
    <source>
        <dbReference type="ARBA" id="ARBA00023186"/>
    </source>
</evidence>
<dbReference type="GO" id="GO:0042803">
    <property type="term" value="F:protein homodimerization activity"/>
    <property type="evidence" value="ECO:0007669"/>
    <property type="project" value="InterPro"/>
</dbReference>
<gene>
    <name evidence="3" type="primary">grpE</name>
    <name evidence="6" type="ORF">A3G45_00245</name>
</gene>
<evidence type="ECO:0000313" key="6">
    <source>
        <dbReference type="EMBL" id="OGZ76219.1"/>
    </source>
</evidence>
<dbReference type="AlphaFoldDB" id="A0A1G2IMS7"/>
<evidence type="ECO:0000256" key="5">
    <source>
        <dbReference type="RuleBase" id="RU004478"/>
    </source>
</evidence>
<accession>A0A1G2IMS7</accession>
<sequence>MDEENKNINENPSAGSGQFVQKDLDELKTKCEEYLNGWKRERADFLNYKKDEMERISQLVKYANEELILKIIPILDNFYLAEKHIPENNEFKDGFTQIKKQLYDFLSKEGIEAIKTIGEKFDPNTMEAVEEIVVSPTYNNPGTVAKEVQRGYTMHGKVIRPAKVRVTK</sequence>
<proteinExistence type="inferred from homology"/>
<dbReference type="InterPro" id="IPR009012">
    <property type="entry name" value="GrpE_head"/>
</dbReference>
<dbReference type="InterPro" id="IPR013805">
    <property type="entry name" value="GrpE_CC"/>
</dbReference>
<keyword evidence="3 4" id="KW-0346">Stress response</keyword>
<dbReference type="PANTHER" id="PTHR21237:SF23">
    <property type="entry name" value="GRPE PROTEIN HOMOLOG, MITOCHONDRIAL"/>
    <property type="match status" value="1"/>
</dbReference>
<dbReference type="GO" id="GO:0051087">
    <property type="term" value="F:protein-folding chaperone binding"/>
    <property type="evidence" value="ECO:0007669"/>
    <property type="project" value="InterPro"/>
</dbReference>
<dbReference type="Gene3D" id="3.90.20.20">
    <property type="match status" value="1"/>
</dbReference>
<organism evidence="6 7">
    <name type="scientific">Candidatus Staskawiczbacteria bacterium RIFCSPLOWO2_12_FULL_37_15</name>
    <dbReference type="NCBI Taxonomy" id="1802218"/>
    <lineage>
        <taxon>Bacteria</taxon>
        <taxon>Candidatus Staskawicziibacteriota</taxon>
    </lineage>
</organism>
<reference evidence="6 7" key="1">
    <citation type="journal article" date="2016" name="Nat. Commun.">
        <title>Thousands of microbial genomes shed light on interconnected biogeochemical processes in an aquifer system.</title>
        <authorList>
            <person name="Anantharaman K."/>
            <person name="Brown C.T."/>
            <person name="Hug L.A."/>
            <person name="Sharon I."/>
            <person name="Castelle C.J."/>
            <person name="Probst A.J."/>
            <person name="Thomas B.C."/>
            <person name="Singh A."/>
            <person name="Wilkins M.J."/>
            <person name="Karaoz U."/>
            <person name="Brodie E.L."/>
            <person name="Williams K.H."/>
            <person name="Hubbard S.S."/>
            <person name="Banfield J.F."/>
        </authorList>
    </citation>
    <scope>NUCLEOTIDE SEQUENCE [LARGE SCALE GENOMIC DNA]</scope>
</reference>
<protein>
    <recommendedName>
        <fullName evidence="3 4">Protein GrpE</fullName>
    </recommendedName>
    <alternativeName>
        <fullName evidence="3">HSP-70 cofactor</fullName>
    </alternativeName>
</protein>
<dbReference type="Proteomes" id="UP000178632">
    <property type="component" value="Unassembled WGS sequence"/>
</dbReference>
<comment type="similarity">
    <text evidence="1 3 5">Belongs to the GrpE family.</text>
</comment>
<dbReference type="InterPro" id="IPR000740">
    <property type="entry name" value="GrpE"/>
</dbReference>